<dbReference type="AlphaFoldDB" id="L9LCM9"/>
<sequence>MVQAIKTNLTDPDIHVLFFDVEALIIQLLTEEASRPNTALISPENLQKASGSSDKGGSFLTGKRAAVLFQQVKETIKENIKEHLLDDEEEDEEIMRQRREESDPEYRASKSKPLTLLEYNLTMDTAKLFMSCLHAWGLNEVLDEVCLDRLGMLKPHCTVSFGLLSRGGHMSLMLPGYNQAACKHSQGKAEVGRKLPATEGLGKGTYGVSRAVTTQHLLSIISLANTLMSMTNATFIGDHMKKGPTRPPRPSTPDLSKARGSPPTSSNVVQGQIKQAGVTAEAMQTITTAPDASGPEAKVQEEEHDLVDDDITAGCLSSVPQMKKISTSYEERRKQATAIVLLGVIGAEFGAEIEPPKLLTRPRSSSQIPEGFGLTSGGSNYSLARHTCKALTFLLLQPPSPKLPPHSTIRRTAIDLIGRGFTVWEPYMDVSAVLMGLLELCADAEKQLANITMGLPLSPAADSARSARHALSLIATARPPAFITTIAKEVHRHTALAANTQSQQNIHTTTLARAKGEILRVIEILIEKMPTDVVDLLVEVMDIIMYCLEGSLVKKKGLQECFPAICRFYMVSYYERNHRIAVGARHGSVALYDIRTGKCQMNTSLLGSIGMLNSAPQLRCIKTYQVPPVQPASPGSHNALRLARLIWTSNRNVILMAHDGKEHRFMV</sequence>
<dbReference type="GO" id="GO:0005737">
    <property type="term" value="C:cytoplasm"/>
    <property type="evidence" value="ECO:0007669"/>
    <property type="project" value="TreeGrafter"/>
</dbReference>
<dbReference type="PANTHER" id="PTHR44099:SF3">
    <property type="entry name" value="WD REPEAT-CONTAINING PROTEIN 7"/>
    <property type="match status" value="1"/>
</dbReference>
<evidence type="ECO:0000256" key="1">
    <source>
        <dbReference type="SAM" id="MobiDB-lite"/>
    </source>
</evidence>
<evidence type="ECO:0000313" key="2">
    <source>
        <dbReference type="EMBL" id="ELW72815.1"/>
    </source>
</evidence>
<dbReference type="InterPro" id="IPR049916">
    <property type="entry name" value="WDR72-like"/>
</dbReference>
<gene>
    <name evidence="2" type="ORF">TREES_T100009579</name>
</gene>
<dbReference type="Proteomes" id="UP000011518">
    <property type="component" value="Unassembled WGS sequence"/>
</dbReference>
<dbReference type="STRING" id="246437.L9LCM9"/>
<accession>L9LCM9</accession>
<dbReference type="PANTHER" id="PTHR44099">
    <property type="entry name" value="RABCONNECTIN-3B, ISOFORM A"/>
    <property type="match status" value="1"/>
</dbReference>
<reference evidence="3" key="1">
    <citation type="submission" date="2012-07" db="EMBL/GenBank/DDBJ databases">
        <title>Genome of the Chinese tree shrew, a rising model animal genetically related to primates.</title>
        <authorList>
            <person name="Zhang G."/>
            <person name="Fan Y."/>
            <person name="Yao Y."/>
            <person name="Huang Z."/>
        </authorList>
    </citation>
    <scope>NUCLEOTIDE SEQUENCE [LARGE SCALE GENOMIC DNA]</scope>
</reference>
<feature type="region of interest" description="Disordered" evidence="1">
    <location>
        <begin position="88"/>
        <end position="107"/>
    </location>
</feature>
<feature type="compositionally biased region" description="Basic and acidic residues" evidence="1">
    <location>
        <begin position="94"/>
        <end position="107"/>
    </location>
</feature>
<reference evidence="3" key="2">
    <citation type="journal article" date="2013" name="Nat. Commun.">
        <title>Genome of the Chinese tree shrew.</title>
        <authorList>
            <person name="Fan Y."/>
            <person name="Huang Z.Y."/>
            <person name="Cao C.C."/>
            <person name="Chen C.S."/>
            <person name="Chen Y.X."/>
            <person name="Fan D.D."/>
            <person name="He J."/>
            <person name="Hou H.L."/>
            <person name="Hu L."/>
            <person name="Hu X.T."/>
            <person name="Jiang X.T."/>
            <person name="Lai R."/>
            <person name="Lang Y.S."/>
            <person name="Liang B."/>
            <person name="Liao S.G."/>
            <person name="Mu D."/>
            <person name="Ma Y.Y."/>
            <person name="Niu Y.Y."/>
            <person name="Sun X.Q."/>
            <person name="Xia J.Q."/>
            <person name="Xiao J."/>
            <person name="Xiong Z.Q."/>
            <person name="Xu L."/>
            <person name="Yang L."/>
            <person name="Zhang Y."/>
            <person name="Zhao W."/>
            <person name="Zhao X.D."/>
            <person name="Zheng Y.T."/>
            <person name="Zhou J.M."/>
            <person name="Zhu Y.B."/>
            <person name="Zhang G.J."/>
            <person name="Wang J."/>
            <person name="Yao Y.G."/>
        </authorList>
    </citation>
    <scope>NUCLEOTIDE SEQUENCE [LARGE SCALE GENOMIC DNA]</scope>
</reference>
<dbReference type="EMBL" id="KB320389">
    <property type="protein sequence ID" value="ELW72815.1"/>
    <property type="molecule type" value="Genomic_DNA"/>
</dbReference>
<proteinExistence type="predicted"/>
<protein>
    <submittedName>
        <fullName evidence="2">WD repeat-containing protein 7</fullName>
    </submittedName>
</protein>
<organism evidence="2 3">
    <name type="scientific">Tupaia chinensis</name>
    <name type="common">Chinese tree shrew</name>
    <name type="synonym">Tupaia belangeri chinensis</name>
    <dbReference type="NCBI Taxonomy" id="246437"/>
    <lineage>
        <taxon>Eukaryota</taxon>
        <taxon>Metazoa</taxon>
        <taxon>Chordata</taxon>
        <taxon>Craniata</taxon>
        <taxon>Vertebrata</taxon>
        <taxon>Euteleostomi</taxon>
        <taxon>Mammalia</taxon>
        <taxon>Eutheria</taxon>
        <taxon>Euarchontoglires</taxon>
        <taxon>Scandentia</taxon>
        <taxon>Tupaiidae</taxon>
        <taxon>Tupaia</taxon>
    </lineage>
</organism>
<keyword evidence="3" id="KW-1185">Reference proteome</keyword>
<evidence type="ECO:0000313" key="3">
    <source>
        <dbReference type="Proteomes" id="UP000011518"/>
    </source>
</evidence>
<dbReference type="InParanoid" id="L9LCM9"/>
<name>L9LCM9_TUPCH</name>
<dbReference type="FunCoup" id="L9LCM9">
    <property type="interactions" value="1476"/>
</dbReference>
<dbReference type="eggNOG" id="KOG4155">
    <property type="taxonomic scope" value="Eukaryota"/>
</dbReference>
<feature type="region of interest" description="Disordered" evidence="1">
    <location>
        <begin position="237"/>
        <end position="269"/>
    </location>
</feature>